<keyword evidence="3" id="KW-1185">Reference proteome</keyword>
<comment type="caution">
    <text evidence="2">The sequence shown here is derived from an EMBL/GenBank/DDBJ whole genome shotgun (WGS) entry which is preliminary data.</text>
</comment>
<accession>A0A8S1RUU9</accession>
<evidence type="ECO:0008006" key="4">
    <source>
        <dbReference type="Google" id="ProtNLM"/>
    </source>
</evidence>
<keyword evidence="1" id="KW-0812">Transmembrane</keyword>
<evidence type="ECO:0000313" key="2">
    <source>
        <dbReference type="EMBL" id="CAD8130264.1"/>
    </source>
</evidence>
<gene>
    <name evidence="2" type="ORF">PSON_ATCC_30995.1.T2720012</name>
</gene>
<reference evidence="2" key="1">
    <citation type="submission" date="2021-01" db="EMBL/GenBank/DDBJ databases">
        <authorList>
            <consortium name="Genoscope - CEA"/>
            <person name="William W."/>
        </authorList>
    </citation>
    <scope>NUCLEOTIDE SEQUENCE</scope>
</reference>
<dbReference type="AlphaFoldDB" id="A0A8S1RUU9"/>
<proteinExistence type="predicted"/>
<evidence type="ECO:0000313" key="3">
    <source>
        <dbReference type="Proteomes" id="UP000692954"/>
    </source>
</evidence>
<organism evidence="2 3">
    <name type="scientific">Paramecium sonneborni</name>
    <dbReference type="NCBI Taxonomy" id="65129"/>
    <lineage>
        <taxon>Eukaryota</taxon>
        <taxon>Sar</taxon>
        <taxon>Alveolata</taxon>
        <taxon>Ciliophora</taxon>
        <taxon>Intramacronucleata</taxon>
        <taxon>Oligohymenophorea</taxon>
        <taxon>Peniculida</taxon>
        <taxon>Parameciidae</taxon>
        <taxon>Paramecium</taxon>
    </lineage>
</organism>
<keyword evidence="1" id="KW-0472">Membrane</keyword>
<name>A0A8S1RUU9_9CILI</name>
<sequence>MKSCKTIYSILFIKESNFYIPTCNELSVINTDNRQTSLEVIIKNWKRSAFWMEDDKIKIAEGWFNDKGQKFGKQIELFEMIVSIIQIFFQQNSQEEYKRKKNSQQLIFRGGVDSKSGIIDGRWIELYGNILVKTLIFFLLRAINIYIYFYFFTWRYRIGINQQLFDIQIKKYQQQSLKLYSDVFIRTEFSKLFLIVMLMIQKNSVINVVNYETQQSKKLYFLNRSSTYQSNFQKQPNSN</sequence>
<protein>
    <recommendedName>
        <fullName evidence="4">Transmembrane protein</fullName>
    </recommendedName>
</protein>
<dbReference type="EMBL" id="CAJJDN010000272">
    <property type="protein sequence ID" value="CAD8130264.1"/>
    <property type="molecule type" value="Genomic_DNA"/>
</dbReference>
<keyword evidence="1" id="KW-1133">Transmembrane helix</keyword>
<evidence type="ECO:0000256" key="1">
    <source>
        <dbReference type="SAM" id="Phobius"/>
    </source>
</evidence>
<feature type="transmembrane region" description="Helical" evidence="1">
    <location>
        <begin position="130"/>
        <end position="151"/>
    </location>
</feature>
<dbReference type="Proteomes" id="UP000692954">
    <property type="component" value="Unassembled WGS sequence"/>
</dbReference>